<dbReference type="Gene3D" id="1.20.1050.10">
    <property type="match status" value="1"/>
</dbReference>
<keyword evidence="8" id="KW-1185">Reference proteome</keyword>
<dbReference type="GO" id="GO:0006749">
    <property type="term" value="P:glutathione metabolic process"/>
    <property type="evidence" value="ECO:0007669"/>
    <property type="project" value="TreeGrafter"/>
</dbReference>
<dbReference type="SUPFAM" id="SSF52833">
    <property type="entry name" value="Thioredoxin-like"/>
    <property type="match status" value="1"/>
</dbReference>
<dbReference type="SFLD" id="SFLDG01205">
    <property type="entry name" value="AMPS.1"/>
    <property type="match status" value="1"/>
</dbReference>
<name>A0AAW1D774_9HEMI</name>
<dbReference type="PROSITE" id="PS50405">
    <property type="entry name" value="GST_CTER"/>
    <property type="match status" value="1"/>
</dbReference>
<comment type="catalytic activity">
    <reaction evidence="4">
        <text>RX + glutathione = an S-substituted glutathione + a halide anion + H(+)</text>
        <dbReference type="Rhea" id="RHEA:16437"/>
        <dbReference type="ChEBI" id="CHEBI:15378"/>
        <dbReference type="ChEBI" id="CHEBI:16042"/>
        <dbReference type="ChEBI" id="CHEBI:17792"/>
        <dbReference type="ChEBI" id="CHEBI:57925"/>
        <dbReference type="ChEBI" id="CHEBI:90779"/>
        <dbReference type="EC" id="2.5.1.18"/>
    </reaction>
</comment>
<dbReference type="SFLD" id="SFLDS00019">
    <property type="entry name" value="Glutathione_Transferase_(cytos"/>
    <property type="match status" value="1"/>
</dbReference>
<organism evidence="7 8">
    <name type="scientific">Rhynocoris fuscipes</name>
    <dbReference type="NCBI Taxonomy" id="488301"/>
    <lineage>
        <taxon>Eukaryota</taxon>
        <taxon>Metazoa</taxon>
        <taxon>Ecdysozoa</taxon>
        <taxon>Arthropoda</taxon>
        <taxon>Hexapoda</taxon>
        <taxon>Insecta</taxon>
        <taxon>Pterygota</taxon>
        <taxon>Neoptera</taxon>
        <taxon>Paraneoptera</taxon>
        <taxon>Hemiptera</taxon>
        <taxon>Heteroptera</taxon>
        <taxon>Panheteroptera</taxon>
        <taxon>Cimicomorpha</taxon>
        <taxon>Reduviidae</taxon>
        <taxon>Harpactorinae</taxon>
        <taxon>Harpactorini</taxon>
        <taxon>Rhynocoris</taxon>
    </lineage>
</organism>
<dbReference type="PANTHER" id="PTHR11571">
    <property type="entry name" value="GLUTATHIONE S-TRANSFERASE"/>
    <property type="match status" value="1"/>
</dbReference>
<dbReference type="InterPro" id="IPR036249">
    <property type="entry name" value="Thioredoxin-like_sf"/>
</dbReference>
<dbReference type="GO" id="GO:0004364">
    <property type="term" value="F:glutathione transferase activity"/>
    <property type="evidence" value="ECO:0007669"/>
    <property type="project" value="UniProtKB-EC"/>
</dbReference>
<protein>
    <recommendedName>
        <fullName evidence="1">glutathione transferase</fullName>
        <ecNumber evidence="1">2.5.1.18</ecNumber>
    </recommendedName>
</protein>
<feature type="domain" description="GST N-terminal" evidence="5">
    <location>
        <begin position="2"/>
        <end position="79"/>
    </location>
</feature>
<dbReference type="Pfam" id="PF14497">
    <property type="entry name" value="GST_C_3"/>
    <property type="match status" value="1"/>
</dbReference>
<feature type="domain" description="GST C-terminal" evidence="6">
    <location>
        <begin position="82"/>
        <end position="204"/>
    </location>
</feature>
<dbReference type="FunFam" id="1.20.1050.10:FF:000030">
    <property type="entry name" value="Glutathione S-transferase S1"/>
    <property type="match status" value="1"/>
</dbReference>
<dbReference type="EMBL" id="JAPXFL010000005">
    <property type="protein sequence ID" value="KAK9506833.1"/>
    <property type="molecule type" value="Genomic_DNA"/>
</dbReference>
<accession>A0AAW1D774</accession>
<gene>
    <name evidence="7" type="ORF">O3M35_008695</name>
</gene>
<evidence type="ECO:0000259" key="5">
    <source>
        <dbReference type="PROSITE" id="PS50404"/>
    </source>
</evidence>
<evidence type="ECO:0000256" key="2">
    <source>
        <dbReference type="ARBA" id="ARBA00022679"/>
    </source>
</evidence>
<dbReference type="Pfam" id="PF02798">
    <property type="entry name" value="GST_N"/>
    <property type="match status" value="1"/>
</dbReference>
<dbReference type="CDD" id="cd03039">
    <property type="entry name" value="GST_N_Sigma_like"/>
    <property type="match status" value="1"/>
</dbReference>
<dbReference type="InterPro" id="IPR036282">
    <property type="entry name" value="Glutathione-S-Trfase_C_sf"/>
</dbReference>
<evidence type="ECO:0000259" key="6">
    <source>
        <dbReference type="PROSITE" id="PS50405"/>
    </source>
</evidence>
<reference evidence="7 8" key="1">
    <citation type="submission" date="2022-12" db="EMBL/GenBank/DDBJ databases">
        <title>Chromosome-level genome assembly of true bugs.</title>
        <authorList>
            <person name="Ma L."/>
            <person name="Li H."/>
        </authorList>
    </citation>
    <scope>NUCLEOTIDE SEQUENCE [LARGE SCALE GENOMIC DNA]</scope>
    <source>
        <strain evidence="7">Lab_2022b</strain>
    </source>
</reference>
<comment type="caution">
    <text evidence="7">The sequence shown here is derived from an EMBL/GenBank/DDBJ whole genome shotgun (WGS) entry which is preliminary data.</text>
</comment>
<dbReference type="PROSITE" id="PS50404">
    <property type="entry name" value="GST_NTER"/>
    <property type="match status" value="1"/>
</dbReference>
<evidence type="ECO:0000313" key="8">
    <source>
        <dbReference type="Proteomes" id="UP001461498"/>
    </source>
</evidence>
<sequence>MSKTKLTYFNLTGLGEPIRLMLAYGNIEYEDCRVSRQEWAAMKPSLAWPHLPMLEIDGKTLFHSMAICRYLAKRMNLSGGNSDWLNVQIDMTVDSLNDFRAKVVGYYYLPDSEERERRKAAVIVDILPVYLDRFEKQVSTNKGYLVAEQLTWADIIFLSFIEYISYMLDKPLLEKHPMLKEYHQRLKSLPGIEEWLKTRPPNPDDARVLFS</sequence>
<keyword evidence="2" id="KW-0808">Transferase</keyword>
<evidence type="ECO:0000313" key="7">
    <source>
        <dbReference type="EMBL" id="KAK9506833.1"/>
    </source>
</evidence>
<dbReference type="SFLD" id="SFLDG00363">
    <property type="entry name" value="AMPS_(cytGST):_Alpha-__Mu-__Pi"/>
    <property type="match status" value="1"/>
</dbReference>
<dbReference type="Proteomes" id="UP001461498">
    <property type="component" value="Unassembled WGS sequence"/>
</dbReference>
<evidence type="ECO:0000256" key="4">
    <source>
        <dbReference type="ARBA" id="ARBA00047960"/>
    </source>
</evidence>
<dbReference type="InterPro" id="IPR010987">
    <property type="entry name" value="Glutathione-S-Trfase_C-like"/>
</dbReference>
<dbReference type="Gene3D" id="3.40.30.10">
    <property type="entry name" value="Glutaredoxin"/>
    <property type="match status" value="1"/>
</dbReference>
<proteinExistence type="inferred from homology"/>
<dbReference type="InterPro" id="IPR040079">
    <property type="entry name" value="Glutathione_S-Trfase"/>
</dbReference>
<dbReference type="InterPro" id="IPR004045">
    <property type="entry name" value="Glutathione_S-Trfase_N"/>
</dbReference>
<dbReference type="InterPro" id="IPR004046">
    <property type="entry name" value="GST_C"/>
</dbReference>
<comment type="similarity">
    <text evidence="3">Belongs to the GST superfamily. Sigma family.</text>
</comment>
<dbReference type="SUPFAM" id="SSF47616">
    <property type="entry name" value="GST C-terminal domain-like"/>
    <property type="match status" value="1"/>
</dbReference>
<dbReference type="AlphaFoldDB" id="A0AAW1D774"/>
<evidence type="ECO:0000256" key="3">
    <source>
        <dbReference type="ARBA" id="ARBA00038317"/>
    </source>
</evidence>
<dbReference type="EC" id="2.5.1.18" evidence="1"/>
<evidence type="ECO:0000256" key="1">
    <source>
        <dbReference type="ARBA" id="ARBA00012452"/>
    </source>
</evidence>
<dbReference type="PANTHER" id="PTHR11571:SF224">
    <property type="entry name" value="HEMATOPOIETIC PROSTAGLANDIN D SYNTHASE"/>
    <property type="match status" value="1"/>
</dbReference>
<dbReference type="InterPro" id="IPR050213">
    <property type="entry name" value="GST_superfamily"/>
</dbReference>
<dbReference type="CDD" id="cd03192">
    <property type="entry name" value="GST_C_Sigma_like"/>
    <property type="match status" value="1"/>
</dbReference>